<protein>
    <submittedName>
        <fullName evidence="1">Uncharacterized protein</fullName>
    </submittedName>
</protein>
<dbReference type="EMBL" id="JACGZW010000012">
    <property type="protein sequence ID" value="MBB1158093.1"/>
    <property type="molecule type" value="Genomic_DNA"/>
</dbReference>
<dbReference type="AlphaFoldDB" id="A0A7W3W3C0"/>
<name>A0A7W3W3C0_9PSEU</name>
<proteinExistence type="predicted"/>
<accession>A0A7W3W3C0</accession>
<sequence length="381" mass="43866">MNVRLAEPDYELVWPRALFKAEAAKLLNRRELGDWNDRCEVLLEDAFVRGYESGPLGEFREIPEIADADPWGASGTSRSTLTAKQQFLRDLMGNADRLHEDDSHRRPYWRERMSGQRRNEAVTREDTVRDFVELVNELEDAGYFERQFGKDCVDDSYADRPALLIKRALGVDDLWPLPVAALAEDLDLFFDLIEFLHDSVARPLRRWMHSYGGCGWHHGSFELESGRIAYRWRVNKVLDRGGIGFRLADEGADIGRLVAVTDDARATLVHELILHDGGESSDQVRHAIELFRARGADRNQKRSAVVVLALLLEERRHNVLATALAKKDSGALFEIANGFHIRHQDARQRRDYDEFYLDWIFWVYLSTIELTNRVIDEQSSV</sequence>
<evidence type="ECO:0000313" key="2">
    <source>
        <dbReference type="Proteomes" id="UP000526734"/>
    </source>
</evidence>
<comment type="caution">
    <text evidence="1">The sequence shown here is derived from an EMBL/GenBank/DDBJ whole genome shotgun (WGS) entry which is preliminary data.</text>
</comment>
<keyword evidence="2" id="KW-1185">Reference proteome</keyword>
<gene>
    <name evidence="1" type="ORF">H4281_33520</name>
</gene>
<reference evidence="1 2" key="1">
    <citation type="submission" date="2020-08" db="EMBL/GenBank/DDBJ databases">
        <title>Amycolatopsis sp. nov. DR6-1 isolated from Dendrobium heterocarpum.</title>
        <authorList>
            <person name="Tedsree N."/>
            <person name="Kuncharoen N."/>
            <person name="Likhitwitayawuid K."/>
            <person name="Tanasupawat S."/>
        </authorList>
    </citation>
    <scope>NUCLEOTIDE SEQUENCE [LARGE SCALE GENOMIC DNA]</scope>
    <source>
        <strain evidence="1 2">DR6-1</strain>
    </source>
</reference>
<organism evidence="1 2">
    <name type="scientific">Amycolatopsis dendrobii</name>
    <dbReference type="NCBI Taxonomy" id="2760662"/>
    <lineage>
        <taxon>Bacteria</taxon>
        <taxon>Bacillati</taxon>
        <taxon>Actinomycetota</taxon>
        <taxon>Actinomycetes</taxon>
        <taxon>Pseudonocardiales</taxon>
        <taxon>Pseudonocardiaceae</taxon>
        <taxon>Amycolatopsis</taxon>
    </lineage>
</organism>
<dbReference type="Proteomes" id="UP000526734">
    <property type="component" value="Unassembled WGS sequence"/>
</dbReference>
<dbReference type="RefSeq" id="WP_182894855.1">
    <property type="nucleotide sequence ID" value="NZ_JACGZW010000012.1"/>
</dbReference>
<evidence type="ECO:0000313" key="1">
    <source>
        <dbReference type="EMBL" id="MBB1158093.1"/>
    </source>
</evidence>